<dbReference type="InterPro" id="IPR050579">
    <property type="entry name" value="PMP-22/EMP/MP20-like"/>
</dbReference>
<keyword evidence="2 5" id="KW-0812">Transmembrane</keyword>
<feature type="transmembrane region" description="Helical" evidence="5">
    <location>
        <begin position="7"/>
        <end position="29"/>
    </location>
</feature>
<evidence type="ECO:0000256" key="5">
    <source>
        <dbReference type="SAM" id="Phobius"/>
    </source>
</evidence>
<dbReference type="OrthoDB" id="10025086at2759"/>
<evidence type="ECO:0000256" key="4">
    <source>
        <dbReference type="ARBA" id="ARBA00023136"/>
    </source>
</evidence>
<keyword evidence="7" id="KW-1185">Reference proteome</keyword>
<dbReference type="GO" id="GO:0005886">
    <property type="term" value="C:plasma membrane"/>
    <property type="evidence" value="ECO:0007669"/>
    <property type="project" value="TreeGrafter"/>
</dbReference>
<accession>A0A813T144</accession>
<dbReference type="EMBL" id="CAJNOM010000017">
    <property type="protein sequence ID" value="CAF0805724.1"/>
    <property type="molecule type" value="Genomic_DNA"/>
</dbReference>
<feature type="transmembrane region" description="Helical" evidence="5">
    <location>
        <begin position="123"/>
        <end position="142"/>
    </location>
</feature>
<gene>
    <name evidence="6" type="ORF">QVE165_LOCUS4463</name>
</gene>
<comment type="caution">
    <text evidence="6">The sequence shown here is derived from an EMBL/GenBank/DDBJ whole genome shotgun (WGS) entry which is preliminary data.</text>
</comment>
<dbReference type="Proteomes" id="UP000663832">
    <property type="component" value="Unassembled WGS sequence"/>
</dbReference>
<evidence type="ECO:0000256" key="3">
    <source>
        <dbReference type="ARBA" id="ARBA00022989"/>
    </source>
</evidence>
<evidence type="ECO:0008006" key="8">
    <source>
        <dbReference type="Google" id="ProtNLM"/>
    </source>
</evidence>
<evidence type="ECO:0000256" key="1">
    <source>
        <dbReference type="ARBA" id="ARBA00004141"/>
    </source>
</evidence>
<feature type="transmembrane region" description="Helical" evidence="5">
    <location>
        <begin position="230"/>
        <end position="250"/>
    </location>
</feature>
<proteinExistence type="predicted"/>
<name>A0A813T144_9BILA</name>
<evidence type="ECO:0000313" key="7">
    <source>
        <dbReference type="Proteomes" id="UP000663832"/>
    </source>
</evidence>
<protein>
    <recommendedName>
        <fullName evidence="8">Transmembrane protein</fullName>
    </recommendedName>
</protein>
<evidence type="ECO:0000256" key="2">
    <source>
        <dbReference type="ARBA" id="ARBA00022692"/>
    </source>
</evidence>
<sequence length="256" mass="29937">MIETTRIYISFSLILLSLTLIFHFVAMGYPRWKVYDHREIHNKTIFIGLNHRCENHLIDVTSTQNRIYSVCDQNKYDFHCNKECFNIHNVTNDNEKHRLCNLPNNPCKCDYSSITKGLMSCTIIAAITLSIALLLISSHILLNQYKYKIHFYISAITIVLLVFGLIFILITLILHGSTMSYDLYQYVYGLDCKLDTLKSQEEKDNYKMNITQEINRHYIIRHDWATGLEIIALILSSFTLLTQIIYIFSIHRNQIG</sequence>
<comment type="subcellular location">
    <subcellularLocation>
        <location evidence="1">Membrane</location>
        <topology evidence="1">Multi-pass membrane protein</topology>
    </subcellularLocation>
</comment>
<organism evidence="6 7">
    <name type="scientific">Adineta steineri</name>
    <dbReference type="NCBI Taxonomy" id="433720"/>
    <lineage>
        <taxon>Eukaryota</taxon>
        <taxon>Metazoa</taxon>
        <taxon>Spiralia</taxon>
        <taxon>Gnathifera</taxon>
        <taxon>Rotifera</taxon>
        <taxon>Eurotatoria</taxon>
        <taxon>Bdelloidea</taxon>
        <taxon>Adinetida</taxon>
        <taxon>Adinetidae</taxon>
        <taxon>Adineta</taxon>
    </lineage>
</organism>
<keyword evidence="4 5" id="KW-0472">Membrane</keyword>
<dbReference type="Gene3D" id="1.20.140.150">
    <property type="match status" value="1"/>
</dbReference>
<dbReference type="AlphaFoldDB" id="A0A813T144"/>
<dbReference type="PANTHER" id="PTHR10671">
    <property type="entry name" value="EPITHELIAL MEMBRANE PROTEIN-RELATED"/>
    <property type="match status" value="1"/>
</dbReference>
<feature type="transmembrane region" description="Helical" evidence="5">
    <location>
        <begin position="149"/>
        <end position="174"/>
    </location>
</feature>
<keyword evidence="3 5" id="KW-1133">Transmembrane helix</keyword>
<evidence type="ECO:0000313" key="6">
    <source>
        <dbReference type="EMBL" id="CAF0805724.1"/>
    </source>
</evidence>
<reference evidence="6" key="1">
    <citation type="submission" date="2021-02" db="EMBL/GenBank/DDBJ databases">
        <authorList>
            <person name="Nowell W R."/>
        </authorList>
    </citation>
    <scope>NUCLEOTIDE SEQUENCE</scope>
</reference>
<dbReference type="PANTHER" id="PTHR10671:SF108">
    <property type="entry name" value="CLAUDIN FAMILY PROTEIN-RELATED"/>
    <property type="match status" value="1"/>
</dbReference>